<dbReference type="Proteomes" id="UP000281474">
    <property type="component" value="Unassembled WGS sequence"/>
</dbReference>
<evidence type="ECO:0000313" key="1">
    <source>
        <dbReference type="EMBL" id="RLV57765.1"/>
    </source>
</evidence>
<dbReference type="EMBL" id="QZEI01000148">
    <property type="protein sequence ID" value="RLV57765.1"/>
    <property type="molecule type" value="Genomic_DNA"/>
</dbReference>
<evidence type="ECO:0000313" key="2">
    <source>
        <dbReference type="Proteomes" id="UP000281474"/>
    </source>
</evidence>
<sequence length="180" mass="20391">MKQKTNFYRKENGCHYLASVFSSWLLDCNTLPIDEKLDRQTLCRIAGSHIKTSAECDIETFASLLPLTDIEPRSTRVIQNNAAFLCKQFGLEEELASAFEVILVFNTNHGLKDLIHQLCLSGEEVLNEAIETRIGFERNFLSSKIQPLIDCGILEYGTLEHPICSQVNALYLPFAYSRLT</sequence>
<proteinExistence type="predicted"/>
<gene>
    <name evidence="1" type="ORF">D5018_20795</name>
</gene>
<protein>
    <submittedName>
        <fullName evidence="1">Uncharacterized protein</fullName>
    </submittedName>
</protein>
<dbReference type="AlphaFoldDB" id="A0A3L8PQY5"/>
<keyword evidence="2" id="KW-1185">Reference proteome</keyword>
<name>A0A3L8PQY5_9GAMM</name>
<comment type="caution">
    <text evidence="1">The sequence shown here is derived from an EMBL/GenBank/DDBJ whole genome shotgun (WGS) entry which is preliminary data.</text>
</comment>
<reference evidence="1 2" key="1">
    <citation type="submission" date="2018-09" db="EMBL/GenBank/DDBJ databases">
        <title>Phylogeny of the Shewanellaceae, and recommendation for two new genera, Pseudoshewanella and Parashewanella.</title>
        <authorList>
            <person name="Wang G."/>
        </authorList>
    </citation>
    <scope>NUCLEOTIDE SEQUENCE [LARGE SCALE GENOMIC DNA]</scope>
    <source>
        <strain evidence="1 2">C51</strain>
    </source>
</reference>
<organism evidence="1 2">
    <name type="scientific">Parashewanella curva</name>
    <dbReference type="NCBI Taxonomy" id="2338552"/>
    <lineage>
        <taxon>Bacteria</taxon>
        <taxon>Pseudomonadati</taxon>
        <taxon>Pseudomonadota</taxon>
        <taxon>Gammaproteobacteria</taxon>
        <taxon>Alteromonadales</taxon>
        <taxon>Shewanellaceae</taxon>
        <taxon>Parashewanella</taxon>
    </lineage>
</organism>
<accession>A0A3L8PQY5</accession>
<dbReference type="RefSeq" id="WP_121840888.1">
    <property type="nucleotide sequence ID" value="NZ_ML014897.1"/>
</dbReference>